<keyword evidence="2" id="KW-1185">Reference proteome</keyword>
<name>A0ABQ1MYD4_9BACT</name>
<comment type="caution">
    <text evidence="1">The sequence shown here is derived from an EMBL/GenBank/DDBJ whole genome shotgun (WGS) entry which is preliminary data.</text>
</comment>
<reference evidence="2" key="1">
    <citation type="journal article" date="2019" name="Int. J. Syst. Evol. Microbiol.">
        <title>The Global Catalogue of Microorganisms (GCM) 10K type strain sequencing project: providing services to taxonomists for standard genome sequencing and annotation.</title>
        <authorList>
            <consortium name="The Broad Institute Genomics Platform"/>
            <consortium name="The Broad Institute Genome Sequencing Center for Infectious Disease"/>
            <person name="Wu L."/>
            <person name="Ma J."/>
        </authorList>
    </citation>
    <scope>NUCLEOTIDE SEQUENCE [LARGE SCALE GENOMIC DNA]</scope>
    <source>
        <strain evidence="2">CGMCC 1.10832</strain>
    </source>
</reference>
<sequence>MINTFEGKRTIEIELLKHFNNFQIDIPTLIQTNKAIGEQDTYIILGNYICKINYQKSYQDPKQIWTKLSPKEEDIKKELSNIFWQRHKVAREVDIDFITQKDRDDITTLQAIV</sequence>
<proteinExistence type="predicted"/>
<evidence type="ECO:0000313" key="2">
    <source>
        <dbReference type="Proteomes" id="UP000636010"/>
    </source>
</evidence>
<organism evidence="1 2">
    <name type="scientific">Marivirga lumbricoides</name>
    <dbReference type="NCBI Taxonomy" id="1046115"/>
    <lineage>
        <taxon>Bacteria</taxon>
        <taxon>Pseudomonadati</taxon>
        <taxon>Bacteroidota</taxon>
        <taxon>Cytophagia</taxon>
        <taxon>Cytophagales</taxon>
        <taxon>Marivirgaceae</taxon>
        <taxon>Marivirga</taxon>
    </lineage>
</organism>
<dbReference type="Proteomes" id="UP000636010">
    <property type="component" value="Unassembled WGS sequence"/>
</dbReference>
<dbReference type="RefSeq" id="WP_188466662.1">
    <property type="nucleotide sequence ID" value="NZ_BAABHU010000013.1"/>
</dbReference>
<gene>
    <name evidence="1" type="ORF">GCM10011506_38380</name>
</gene>
<dbReference type="EMBL" id="BMEC01000013">
    <property type="protein sequence ID" value="GGC49028.1"/>
    <property type="molecule type" value="Genomic_DNA"/>
</dbReference>
<evidence type="ECO:0000313" key="1">
    <source>
        <dbReference type="EMBL" id="GGC49028.1"/>
    </source>
</evidence>
<accession>A0ABQ1MYD4</accession>
<protein>
    <submittedName>
        <fullName evidence="1">Uncharacterized protein</fullName>
    </submittedName>
</protein>